<comment type="caution">
    <text evidence="1">The sequence shown here is derived from an EMBL/GenBank/DDBJ whole genome shotgun (WGS) entry which is preliminary data.</text>
</comment>
<dbReference type="EMBL" id="BAABFL010000458">
    <property type="protein sequence ID" value="GAA4651625.1"/>
    <property type="molecule type" value="Genomic_DNA"/>
</dbReference>
<gene>
    <name evidence="1" type="ORF">GCM10023116_39090</name>
</gene>
<protein>
    <recommendedName>
        <fullName evidence="3">Replication protein P</fullName>
    </recommendedName>
</protein>
<reference evidence="2" key="1">
    <citation type="journal article" date="2019" name="Int. J. Syst. Evol. Microbiol.">
        <title>The Global Catalogue of Microorganisms (GCM) 10K type strain sequencing project: providing services to taxonomists for standard genome sequencing and annotation.</title>
        <authorList>
            <consortium name="The Broad Institute Genomics Platform"/>
            <consortium name="The Broad Institute Genome Sequencing Center for Infectious Disease"/>
            <person name="Wu L."/>
            <person name="Ma J."/>
        </authorList>
    </citation>
    <scope>NUCLEOTIDE SEQUENCE [LARGE SCALE GENOMIC DNA]</scope>
    <source>
        <strain evidence="2">JCM 17805</strain>
    </source>
</reference>
<evidence type="ECO:0000313" key="1">
    <source>
        <dbReference type="EMBL" id="GAA4651625.1"/>
    </source>
</evidence>
<accession>A0ABP8V8N1</accession>
<sequence length="159" mass="18018">MSIRQAEFNTTANQLLKSPAGKSGNTWQNKESARMNSLTTLVWKRLTDIYGQRFVSQHGPVGGEGFRTWCRELRGLSKADIERGLHELEKRVEQAFRSGITVFPPSAIEYKAICQPASVPAAHRPYRPALPETEEARQARIKTGQHYINELKEILARNE</sequence>
<dbReference type="Proteomes" id="UP001500604">
    <property type="component" value="Unassembled WGS sequence"/>
</dbReference>
<evidence type="ECO:0008006" key="3">
    <source>
        <dbReference type="Google" id="ProtNLM"/>
    </source>
</evidence>
<organism evidence="1 2">
    <name type="scientific">Kistimonas scapharcae</name>
    <dbReference type="NCBI Taxonomy" id="1036133"/>
    <lineage>
        <taxon>Bacteria</taxon>
        <taxon>Pseudomonadati</taxon>
        <taxon>Pseudomonadota</taxon>
        <taxon>Gammaproteobacteria</taxon>
        <taxon>Oceanospirillales</taxon>
        <taxon>Endozoicomonadaceae</taxon>
        <taxon>Kistimonas</taxon>
    </lineage>
</organism>
<proteinExistence type="predicted"/>
<name>A0ABP8V8N1_9GAMM</name>
<evidence type="ECO:0000313" key="2">
    <source>
        <dbReference type="Proteomes" id="UP001500604"/>
    </source>
</evidence>
<keyword evidence="2" id="KW-1185">Reference proteome</keyword>